<dbReference type="RefSeq" id="WP_374039159.1">
    <property type="nucleotide sequence ID" value="NZ_CP169082.1"/>
</dbReference>
<organism evidence="1 2">
    <name type="scientific">Brevundimonas staleyi</name>
    <dbReference type="NCBI Taxonomy" id="74326"/>
    <lineage>
        <taxon>Bacteria</taxon>
        <taxon>Pseudomonadati</taxon>
        <taxon>Pseudomonadota</taxon>
        <taxon>Alphaproteobacteria</taxon>
        <taxon>Caulobacterales</taxon>
        <taxon>Caulobacteraceae</taxon>
        <taxon>Brevundimonas</taxon>
    </lineage>
</organism>
<dbReference type="InterPro" id="IPR011067">
    <property type="entry name" value="Plasmid_toxin/cell-grow_inhib"/>
</dbReference>
<comment type="caution">
    <text evidence="1">The sequence shown here is derived from an EMBL/GenBank/DDBJ whole genome shotgun (WGS) entry which is preliminary data.</text>
</comment>
<reference evidence="2" key="1">
    <citation type="journal article" date="2019" name="Int. J. Syst. Evol. Microbiol.">
        <title>The Global Catalogue of Microorganisms (GCM) 10K type strain sequencing project: providing services to taxonomists for standard genome sequencing and annotation.</title>
        <authorList>
            <consortium name="The Broad Institute Genomics Platform"/>
            <consortium name="The Broad Institute Genome Sequencing Center for Infectious Disease"/>
            <person name="Wu L."/>
            <person name="Ma J."/>
        </authorList>
    </citation>
    <scope>NUCLEOTIDE SEQUENCE [LARGE SCALE GENOMIC DNA]</scope>
    <source>
        <strain evidence="2">JCM 12125</strain>
    </source>
</reference>
<keyword evidence="2" id="KW-1185">Reference proteome</keyword>
<gene>
    <name evidence="1" type="ORF">ACFPIE_04530</name>
</gene>
<protein>
    <submittedName>
        <fullName evidence="1">Type II toxin-antitoxin system PemK/MazF family toxin</fullName>
    </submittedName>
</protein>
<name>A0ABW0FQE9_9CAUL</name>
<dbReference type="PANTHER" id="PTHR33988:SF2">
    <property type="entry name" value="ENDORIBONUCLEASE MAZF"/>
    <property type="match status" value="1"/>
</dbReference>
<dbReference type="Proteomes" id="UP001596152">
    <property type="component" value="Unassembled WGS sequence"/>
</dbReference>
<dbReference type="InterPro" id="IPR003477">
    <property type="entry name" value="PemK-like"/>
</dbReference>
<evidence type="ECO:0000313" key="1">
    <source>
        <dbReference type="EMBL" id="MFC5343168.1"/>
    </source>
</evidence>
<proteinExistence type="predicted"/>
<evidence type="ECO:0000313" key="2">
    <source>
        <dbReference type="Proteomes" id="UP001596152"/>
    </source>
</evidence>
<dbReference type="Pfam" id="PF02452">
    <property type="entry name" value="PemK_toxin"/>
    <property type="match status" value="1"/>
</dbReference>
<dbReference type="EMBL" id="JBHSLF010000009">
    <property type="protein sequence ID" value="MFC5343168.1"/>
    <property type="molecule type" value="Genomic_DNA"/>
</dbReference>
<dbReference type="SUPFAM" id="SSF50118">
    <property type="entry name" value="Cell growth inhibitor/plasmid maintenance toxic component"/>
    <property type="match status" value="1"/>
</dbReference>
<accession>A0ABW0FQE9</accession>
<dbReference type="PANTHER" id="PTHR33988">
    <property type="entry name" value="ENDORIBONUCLEASE MAZF-RELATED"/>
    <property type="match status" value="1"/>
</dbReference>
<dbReference type="Gene3D" id="2.30.30.110">
    <property type="match status" value="1"/>
</dbReference>
<sequence length="107" mass="12089">MTPARGEVWLIRLDPAEGGEIRKTRPCVVVSPDRLSHHDVYIVAPLSSGDAKARFRVETVFMNHAGRVLPDQIRTVARGRMVRRLGVLDPVDFDRTLAVLRLMFEPD</sequence>